<evidence type="ECO:0000256" key="2">
    <source>
        <dbReference type="ARBA" id="ARBA00022821"/>
    </source>
</evidence>
<dbReference type="FunFam" id="3.30.730.10:FF:000001">
    <property type="entry name" value="Ethylene-responsive transcription factor 2"/>
    <property type="match status" value="1"/>
</dbReference>
<evidence type="ECO:0000256" key="4">
    <source>
        <dbReference type="ARBA" id="ARBA00023125"/>
    </source>
</evidence>
<dbReference type="PANTHER" id="PTHR31190">
    <property type="entry name" value="DNA-BINDING DOMAIN"/>
    <property type="match status" value="1"/>
</dbReference>
<dbReference type="GO" id="GO:0005634">
    <property type="term" value="C:nucleus"/>
    <property type="evidence" value="ECO:0007669"/>
    <property type="project" value="UniProtKB-SubCell"/>
</dbReference>
<keyword evidence="9" id="KW-1185">Reference proteome</keyword>
<accession>A0AAU9MPF6</accession>
<dbReference type="PRINTS" id="PR00367">
    <property type="entry name" value="ETHRSPELEMNT"/>
</dbReference>
<dbReference type="Pfam" id="PF00847">
    <property type="entry name" value="AP2"/>
    <property type="match status" value="1"/>
</dbReference>
<comment type="caution">
    <text evidence="8">The sequence shown here is derived from an EMBL/GenBank/DDBJ whole genome shotgun (WGS) entry which is preliminary data.</text>
</comment>
<reference evidence="8 9" key="1">
    <citation type="submission" date="2022-01" db="EMBL/GenBank/DDBJ databases">
        <authorList>
            <person name="Xiong W."/>
            <person name="Schranz E."/>
        </authorList>
    </citation>
    <scope>NUCLEOTIDE SEQUENCE [LARGE SCALE GENOMIC DNA]</scope>
</reference>
<evidence type="ECO:0000256" key="6">
    <source>
        <dbReference type="ARBA" id="ARBA00023242"/>
    </source>
</evidence>
<evidence type="ECO:0000256" key="1">
    <source>
        <dbReference type="ARBA" id="ARBA00004123"/>
    </source>
</evidence>
<dbReference type="PROSITE" id="PS51032">
    <property type="entry name" value="AP2_ERF"/>
    <property type="match status" value="1"/>
</dbReference>
<dbReference type="SUPFAM" id="SSF54171">
    <property type="entry name" value="DNA-binding domain"/>
    <property type="match status" value="1"/>
</dbReference>
<dbReference type="EMBL" id="CAKMRJ010002242">
    <property type="protein sequence ID" value="CAH1428845.1"/>
    <property type="molecule type" value="Genomic_DNA"/>
</dbReference>
<comment type="subcellular location">
    <subcellularLocation>
        <location evidence="1">Nucleus</location>
    </subcellularLocation>
</comment>
<dbReference type="GO" id="GO:0009873">
    <property type="term" value="P:ethylene-activated signaling pathway"/>
    <property type="evidence" value="ECO:0007669"/>
    <property type="project" value="InterPro"/>
</dbReference>
<evidence type="ECO:0000313" key="9">
    <source>
        <dbReference type="Proteomes" id="UP001157418"/>
    </source>
</evidence>
<keyword evidence="6" id="KW-0539">Nucleus</keyword>
<name>A0AAU9MPF6_9ASTR</name>
<dbReference type="Gene3D" id="3.30.730.10">
    <property type="entry name" value="AP2/ERF domain"/>
    <property type="match status" value="1"/>
</dbReference>
<dbReference type="CDD" id="cd00018">
    <property type="entry name" value="AP2"/>
    <property type="match status" value="1"/>
</dbReference>
<gene>
    <name evidence="8" type="ORF">LVIROSA_LOCUS15747</name>
</gene>
<evidence type="ECO:0000256" key="3">
    <source>
        <dbReference type="ARBA" id="ARBA00023015"/>
    </source>
</evidence>
<dbReference type="InterPro" id="IPR036955">
    <property type="entry name" value="AP2/ERF_dom_sf"/>
</dbReference>
<keyword evidence="4" id="KW-0238">DNA-binding</keyword>
<dbReference type="InterPro" id="IPR001471">
    <property type="entry name" value="AP2/ERF_dom"/>
</dbReference>
<dbReference type="InterPro" id="IPR016177">
    <property type="entry name" value="DNA-bd_dom_sf"/>
</dbReference>
<sequence>MDHESMCMVNHIMVDDDDNSRLTLEEVLGPMFGGYSGSREEEMSAMVSALSHVVAGGGCSGRAGKRGREENVHVMTQDSIIVHGQHGVADGVEAATETRYVYNSKTLGEDEQQPKRKYRGVRRRPWGKWAAEIRDPNKASRVWLGTFDTAIAAARAYDDAALNFRGSKAKLNFPEDVHLVEREEHGNSCRSTGCDGAQHP</sequence>
<dbReference type="AlphaFoldDB" id="A0AAU9MPF6"/>
<dbReference type="GO" id="GO:0003677">
    <property type="term" value="F:DNA binding"/>
    <property type="evidence" value="ECO:0007669"/>
    <property type="project" value="UniProtKB-KW"/>
</dbReference>
<dbReference type="GO" id="GO:0003700">
    <property type="term" value="F:DNA-binding transcription factor activity"/>
    <property type="evidence" value="ECO:0007669"/>
    <property type="project" value="InterPro"/>
</dbReference>
<keyword evidence="2" id="KW-0611">Plant defense</keyword>
<dbReference type="InterPro" id="IPR044808">
    <property type="entry name" value="ERF_plant"/>
</dbReference>
<feature type="domain" description="AP2/ERF" evidence="7">
    <location>
        <begin position="117"/>
        <end position="174"/>
    </location>
</feature>
<dbReference type="PANTHER" id="PTHR31190:SF473">
    <property type="entry name" value="OS05G0437100 PROTEIN"/>
    <property type="match status" value="1"/>
</dbReference>
<dbReference type="GO" id="GO:0006952">
    <property type="term" value="P:defense response"/>
    <property type="evidence" value="ECO:0007669"/>
    <property type="project" value="UniProtKB-KW"/>
</dbReference>
<keyword evidence="5" id="KW-0804">Transcription</keyword>
<evidence type="ECO:0000259" key="7">
    <source>
        <dbReference type="PROSITE" id="PS51032"/>
    </source>
</evidence>
<dbReference type="Proteomes" id="UP001157418">
    <property type="component" value="Unassembled WGS sequence"/>
</dbReference>
<organism evidence="8 9">
    <name type="scientific">Lactuca virosa</name>
    <dbReference type="NCBI Taxonomy" id="75947"/>
    <lineage>
        <taxon>Eukaryota</taxon>
        <taxon>Viridiplantae</taxon>
        <taxon>Streptophyta</taxon>
        <taxon>Embryophyta</taxon>
        <taxon>Tracheophyta</taxon>
        <taxon>Spermatophyta</taxon>
        <taxon>Magnoliopsida</taxon>
        <taxon>eudicotyledons</taxon>
        <taxon>Gunneridae</taxon>
        <taxon>Pentapetalae</taxon>
        <taxon>asterids</taxon>
        <taxon>campanulids</taxon>
        <taxon>Asterales</taxon>
        <taxon>Asteraceae</taxon>
        <taxon>Cichorioideae</taxon>
        <taxon>Cichorieae</taxon>
        <taxon>Lactucinae</taxon>
        <taxon>Lactuca</taxon>
    </lineage>
</organism>
<protein>
    <recommendedName>
        <fullName evidence="7">AP2/ERF domain-containing protein</fullName>
    </recommendedName>
</protein>
<keyword evidence="3" id="KW-0805">Transcription regulation</keyword>
<evidence type="ECO:0000256" key="5">
    <source>
        <dbReference type="ARBA" id="ARBA00023163"/>
    </source>
</evidence>
<proteinExistence type="predicted"/>
<dbReference type="SMART" id="SM00380">
    <property type="entry name" value="AP2"/>
    <property type="match status" value="1"/>
</dbReference>
<evidence type="ECO:0000313" key="8">
    <source>
        <dbReference type="EMBL" id="CAH1428845.1"/>
    </source>
</evidence>